<reference evidence="3" key="1">
    <citation type="submission" date="2013-06" db="EMBL/GenBank/DDBJ databases">
        <authorList>
            <person name="Zhao Q."/>
        </authorList>
    </citation>
    <scope>NUCLEOTIDE SEQUENCE</scope>
    <source>
        <strain evidence="3">cv. W1943</strain>
    </source>
</reference>
<organism evidence="2 3">
    <name type="scientific">Oryza rufipogon</name>
    <name type="common">Brownbeard rice</name>
    <name type="synonym">Asian wild rice</name>
    <dbReference type="NCBI Taxonomy" id="4529"/>
    <lineage>
        <taxon>Eukaryota</taxon>
        <taxon>Viridiplantae</taxon>
        <taxon>Streptophyta</taxon>
        <taxon>Embryophyta</taxon>
        <taxon>Tracheophyta</taxon>
        <taxon>Spermatophyta</taxon>
        <taxon>Magnoliopsida</taxon>
        <taxon>Liliopsida</taxon>
        <taxon>Poales</taxon>
        <taxon>Poaceae</taxon>
        <taxon>BOP clade</taxon>
        <taxon>Oryzoideae</taxon>
        <taxon>Oryzeae</taxon>
        <taxon>Oryzinae</taxon>
        <taxon>Oryza</taxon>
    </lineage>
</organism>
<keyword evidence="3" id="KW-1185">Reference proteome</keyword>
<dbReference type="HOGENOM" id="CLU_1920406_0_0_1"/>
<dbReference type="AlphaFoldDB" id="A0A0E0PZT5"/>
<protein>
    <submittedName>
        <fullName evidence="2">Uncharacterized protein</fullName>
    </submittedName>
</protein>
<feature type="region of interest" description="Disordered" evidence="1">
    <location>
        <begin position="116"/>
        <end position="140"/>
    </location>
</feature>
<dbReference type="Proteomes" id="UP000008022">
    <property type="component" value="Unassembled WGS sequence"/>
</dbReference>
<dbReference type="Gramene" id="ORUFI06G21520.1">
    <property type="protein sequence ID" value="ORUFI06G21520.1"/>
    <property type="gene ID" value="ORUFI06G21520"/>
</dbReference>
<dbReference type="EnsemblPlants" id="ORUFI06G21520.1">
    <property type="protein sequence ID" value="ORUFI06G21520.1"/>
    <property type="gene ID" value="ORUFI06G21520"/>
</dbReference>
<reference evidence="2" key="2">
    <citation type="submission" date="2015-06" db="UniProtKB">
        <authorList>
            <consortium name="EnsemblPlants"/>
        </authorList>
    </citation>
    <scope>IDENTIFICATION</scope>
</reference>
<evidence type="ECO:0000313" key="3">
    <source>
        <dbReference type="Proteomes" id="UP000008022"/>
    </source>
</evidence>
<proteinExistence type="predicted"/>
<name>A0A0E0PZT5_ORYRU</name>
<sequence length="140" mass="15907">MRSPTFRSRMGRTAARPRGVKTWEPWIPRRAFHRGSELGMNTMDRSAKPHARKVSGVARAARWRSYLVYASMAASREEMTTLVARPSLSVITGPWTRARSLSLWWNDVPPAKWRLPMSGSGVGPGGRGLPPAWRRRRVER</sequence>
<evidence type="ECO:0000313" key="2">
    <source>
        <dbReference type="EnsemblPlants" id="ORUFI06G21520.1"/>
    </source>
</evidence>
<evidence type="ECO:0000256" key="1">
    <source>
        <dbReference type="SAM" id="MobiDB-lite"/>
    </source>
</evidence>
<accession>A0A0E0PZT5</accession>